<dbReference type="EMBL" id="WVUH01000271">
    <property type="protein sequence ID" value="MBO4209174.1"/>
    <property type="molecule type" value="Genomic_DNA"/>
</dbReference>
<dbReference type="PROSITE" id="PS50943">
    <property type="entry name" value="HTH_CROC1"/>
    <property type="match status" value="1"/>
</dbReference>
<reference evidence="2 3" key="1">
    <citation type="submission" date="2019-12" db="EMBL/GenBank/DDBJ databases">
        <title>Whole genome sequencing of endophytic Actinobacterium Micromonospora sp. MPMI6T.</title>
        <authorList>
            <person name="Evv R."/>
            <person name="Podile A.R."/>
        </authorList>
    </citation>
    <scope>NUCLEOTIDE SEQUENCE [LARGE SCALE GENOMIC DNA]</scope>
    <source>
        <strain evidence="2 3">MPMI6</strain>
    </source>
</reference>
<proteinExistence type="predicted"/>
<evidence type="ECO:0000259" key="1">
    <source>
        <dbReference type="PROSITE" id="PS50943"/>
    </source>
</evidence>
<dbReference type="SUPFAM" id="SSF47413">
    <property type="entry name" value="lambda repressor-like DNA-binding domains"/>
    <property type="match status" value="1"/>
</dbReference>
<protein>
    <submittedName>
        <fullName evidence="2">XRE family transcriptional regulator</fullName>
    </submittedName>
</protein>
<comment type="caution">
    <text evidence="2">The sequence shown here is derived from an EMBL/GenBank/DDBJ whole genome shotgun (WGS) entry which is preliminary data.</text>
</comment>
<dbReference type="Gene3D" id="1.10.260.40">
    <property type="entry name" value="lambda repressor-like DNA-binding domains"/>
    <property type="match status" value="1"/>
</dbReference>
<name>A0ABS3VXB3_MICEH</name>
<keyword evidence="3" id="KW-1185">Reference proteome</keyword>
<gene>
    <name evidence="2" type="ORF">GSF22_24715</name>
</gene>
<evidence type="ECO:0000313" key="2">
    <source>
        <dbReference type="EMBL" id="MBO4209174.1"/>
    </source>
</evidence>
<dbReference type="InterPro" id="IPR001387">
    <property type="entry name" value="Cro/C1-type_HTH"/>
</dbReference>
<dbReference type="InterPro" id="IPR010982">
    <property type="entry name" value="Lambda_DNA-bd_dom_sf"/>
</dbReference>
<organism evidence="2 3">
    <name type="scientific">Micromonospora echinofusca</name>
    <dbReference type="NCBI Taxonomy" id="47858"/>
    <lineage>
        <taxon>Bacteria</taxon>
        <taxon>Bacillati</taxon>
        <taxon>Actinomycetota</taxon>
        <taxon>Actinomycetes</taxon>
        <taxon>Micromonosporales</taxon>
        <taxon>Micromonosporaceae</taxon>
        <taxon>Micromonospora</taxon>
    </lineage>
</organism>
<dbReference type="Proteomes" id="UP000823521">
    <property type="component" value="Unassembled WGS sequence"/>
</dbReference>
<sequence>MGAGGTVDGGSSFADRLNLLFETIRPAGRRTPHSNKEVAAAIRAAGGSISDVYIWQLRSGRRKNPTKDHIEALAAFFGVSPAYFFDDELARHTIADLRTLDALRRLQVQHVSLRTVLQHKGLSPASQEVIQQMVDRCLELEGLTGKDRAGKATDE</sequence>
<feature type="domain" description="HTH cro/C1-type" evidence="1">
    <location>
        <begin position="49"/>
        <end position="84"/>
    </location>
</feature>
<evidence type="ECO:0000313" key="3">
    <source>
        <dbReference type="Proteomes" id="UP000823521"/>
    </source>
</evidence>
<dbReference type="RefSeq" id="WP_208816147.1">
    <property type="nucleotide sequence ID" value="NZ_WVUH01000271.1"/>
</dbReference>
<dbReference type="CDD" id="cd00093">
    <property type="entry name" value="HTH_XRE"/>
    <property type="match status" value="1"/>
</dbReference>
<accession>A0ABS3VXB3</accession>